<dbReference type="PANTHER" id="PTHR31672">
    <property type="entry name" value="BNACNNG10540D PROTEIN"/>
    <property type="match status" value="1"/>
</dbReference>
<evidence type="ECO:0000259" key="1">
    <source>
        <dbReference type="PROSITE" id="PS50181"/>
    </source>
</evidence>
<name>A0A5A7PKH5_STRAF</name>
<keyword evidence="3" id="KW-1185">Reference proteome</keyword>
<dbReference type="SMART" id="SM00256">
    <property type="entry name" value="FBOX"/>
    <property type="match status" value="1"/>
</dbReference>
<evidence type="ECO:0000313" key="3">
    <source>
        <dbReference type="Proteomes" id="UP000325081"/>
    </source>
</evidence>
<dbReference type="EMBL" id="BKCP01004683">
    <property type="protein sequence ID" value="GER33148.1"/>
    <property type="molecule type" value="Genomic_DNA"/>
</dbReference>
<dbReference type="InterPro" id="IPR036047">
    <property type="entry name" value="F-box-like_dom_sf"/>
</dbReference>
<evidence type="ECO:0000313" key="2">
    <source>
        <dbReference type="EMBL" id="GER33148.1"/>
    </source>
</evidence>
<comment type="caution">
    <text evidence="2">The sequence shown here is derived from an EMBL/GenBank/DDBJ whole genome shotgun (WGS) entry which is preliminary data.</text>
</comment>
<dbReference type="SUPFAM" id="SSF81383">
    <property type="entry name" value="F-box domain"/>
    <property type="match status" value="1"/>
</dbReference>
<dbReference type="InterPro" id="IPR001810">
    <property type="entry name" value="F-box_dom"/>
</dbReference>
<sequence length="424" mass="47086">MEPFYTPISIPNISYSFTSIPHNNTGNLASPWMDPRIWSRLPQRLLDRILASLPPPAFFRSRAVCKRWYSLIFSPTFLELYLHASPRRHWFLFFNHQNTLNNIYKNKNHPSRAHVGYLLDPENLKWYRLPIPGVPPGFSPASSSGGLVCWVSDDGGSKTVLLGNPLVVGNLIQLPSTLKARLCPSVGMAVTDSSIDLILAGDDLISPYAVKNLTSESFHVDSGGFYSIWGTTAALPRLCSLESGRMVDVGGGRFYCMNYSPYSVLSYEAAGNRWGKIQAPMRRFLRSPGLVECRGRLLLVAAVEKSKLNVPRSLRLWALQDCGTAWAEIERMPQQLYGQFAEMEGGRGFGCVAGGDFVLVMVKGSKAAIMFDFGDKSWTWVPPCLFVNSEDDAELNGFAYGPRIAVPITGLLHQLTMPFNTYAS</sequence>
<dbReference type="Proteomes" id="UP000325081">
    <property type="component" value="Unassembled WGS sequence"/>
</dbReference>
<gene>
    <name evidence="2" type="ORF">STAS_09258</name>
</gene>
<organism evidence="2 3">
    <name type="scientific">Striga asiatica</name>
    <name type="common">Asiatic witchweed</name>
    <name type="synonym">Buchnera asiatica</name>
    <dbReference type="NCBI Taxonomy" id="4170"/>
    <lineage>
        <taxon>Eukaryota</taxon>
        <taxon>Viridiplantae</taxon>
        <taxon>Streptophyta</taxon>
        <taxon>Embryophyta</taxon>
        <taxon>Tracheophyta</taxon>
        <taxon>Spermatophyta</taxon>
        <taxon>Magnoliopsida</taxon>
        <taxon>eudicotyledons</taxon>
        <taxon>Gunneridae</taxon>
        <taxon>Pentapetalae</taxon>
        <taxon>asterids</taxon>
        <taxon>lamiids</taxon>
        <taxon>Lamiales</taxon>
        <taxon>Orobanchaceae</taxon>
        <taxon>Buchnereae</taxon>
        <taxon>Striga</taxon>
    </lineage>
</organism>
<dbReference type="InterPro" id="IPR050796">
    <property type="entry name" value="SCF_F-box_component"/>
</dbReference>
<feature type="domain" description="F-box" evidence="1">
    <location>
        <begin position="35"/>
        <end position="84"/>
    </location>
</feature>
<reference evidence="3" key="1">
    <citation type="journal article" date="2019" name="Curr. Biol.">
        <title>Genome Sequence of Striga asiatica Provides Insight into the Evolution of Plant Parasitism.</title>
        <authorList>
            <person name="Yoshida S."/>
            <person name="Kim S."/>
            <person name="Wafula E.K."/>
            <person name="Tanskanen J."/>
            <person name="Kim Y.M."/>
            <person name="Honaas L."/>
            <person name="Yang Z."/>
            <person name="Spallek T."/>
            <person name="Conn C.E."/>
            <person name="Ichihashi Y."/>
            <person name="Cheong K."/>
            <person name="Cui S."/>
            <person name="Der J.P."/>
            <person name="Gundlach H."/>
            <person name="Jiao Y."/>
            <person name="Hori C."/>
            <person name="Ishida J.K."/>
            <person name="Kasahara H."/>
            <person name="Kiba T."/>
            <person name="Kim M.S."/>
            <person name="Koo N."/>
            <person name="Laohavisit A."/>
            <person name="Lee Y.H."/>
            <person name="Lumba S."/>
            <person name="McCourt P."/>
            <person name="Mortimer J.C."/>
            <person name="Mutuku J.M."/>
            <person name="Nomura T."/>
            <person name="Sasaki-Sekimoto Y."/>
            <person name="Seto Y."/>
            <person name="Wang Y."/>
            <person name="Wakatake T."/>
            <person name="Sakakibara H."/>
            <person name="Demura T."/>
            <person name="Yamaguchi S."/>
            <person name="Yoneyama K."/>
            <person name="Manabe R.I."/>
            <person name="Nelson D.C."/>
            <person name="Schulman A.H."/>
            <person name="Timko M.P."/>
            <person name="dePamphilis C.W."/>
            <person name="Choi D."/>
            <person name="Shirasu K."/>
        </authorList>
    </citation>
    <scope>NUCLEOTIDE SEQUENCE [LARGE SCALE GENOMIC DNA]</scope>
    <source>
        <strain evidence="3">cv. UVA1</strain>
    </source>
</reference>
<dbReference type="PROSITE" id="PS50181">
    <property type="entry name" value="FBOX"/>
    <property type="match status" value="1"/>
</dbReference>
<dbReference type="OrthoDB" id="1893842at2759"/>
<proteinExistence type="predicted"/>
<protein>
    <submittedName>
        <fullName evidence="2">F-box family protein</fullName>
    </submittedName>
</protein>
<dbReference type="FunFam" id="1.20.1280.50:FF:000040">
    <property type="entry name" value="protein UNUSUAL FLORAL ORGANS"/>
    <property type="match status" value="1"/>
</dbReference>
<dbReference type="AlphaFoldDB" id="A0A5A7PKH5"/>
<dbReference type="InterPro" id="IPR011043">
    <property type="entry name" value="Gal_Oxase/kelch_b-propeller"/>
</dbReference>
<dbReference type="Gene3D" id="1.20.1280.50">
    <property type="match status" value="1"/>
</dbReference>
<dbReference type="Pfam" id="PF00646">
    <property type="entry name" value="F-box"/>
    <property type="match status" value="1"/>
</dbReference>
<dbReference type="PANTHER" id="PTHR31672:SF12">
    <property type="entry name" value="F-BOX DOMAIN-CONTAINING PROTEIN"/>
    <property type="match status" value="1"/>
</dbReference>
<accession>A0A5A7PKH5</accession>
<dbReference type="SUPFAM" id="SSF50965">
    <property type="entry name" value="Galactose oxidase, central domain"/>
    <property type="match status" value="1"/>
</dbReference>